<dbReference type="EC" id="3.4.21.53" evidence="2"/>
<evidence type="ECO:0000313" key="5">
    <source>
        <dbReference type="Proteomes" id="UP001528673"/>
    </source>
</evidence>
<comment type="caution">
    <text evidence="4">The sequence shown here is derived from an EMBL/GenBank/DDBJ whole genome shotgun (WGS) entry which is preliminary data.</text>
</comment>
<dbReference type="RefSeq" id="WP_273948050.1">
    <property type="nucleotide sequence ID" value="NZ_JAQSIP010000001.1"/>
</dbReference>
<dbReference type="Pfam" id="PF05362">
    <property type="entry name" value="Lon_C"/>
    <property type="match status" value="1"/>
</dbReference>
<dbReference type="PRINTS" id="PR00830">
    <property type="entry name" value="ENDOLAPTASE"/>
</dbReference>
<dbReference type="InterPro" id="IPR014721">
    <property type="entry name" value="Ribsml_uS5_D2-typ_fold_subgr"/>
</dbReference>
<dbReference type="Gene3D" id="1.10.8.60">
    <property type="match status" value="1"/>
</dbReference>
<dbReference type="SUPFAM" id="SSF54211">
    <property type="entry name" value="Ribosomal protein S5 domain 2-like"/>
    <property type="match status" value="1"/>
</dbReference>
<dbReference type="Pfam" id="PF20436">
    <property type="entry name" value="LonB_AAA-LID"/>
    <property type="match status" value="1"/>
</dbReference>
<name>A0ABT5MTJ5_9BURK</name>
<accession>A0ABT5MTJ5</accession>
<keyword evidence="2" id="KW-0720">Serine protease</keyword>
<evidence type="ECO:0000259" key="3">
    <source>
        <dbReference type="PROSITE" id="PS51786"/>
    </source>
</evidence>
<evidence type="ECO:0000313" key="4">
    <source>
        <dbReference type="EMBL" id="MDD0837148.1"/>
    </source>
</evidence>
<evidence type="ECO:0000256" key="2">
    <source>
        <dbReference type="PROSITE-ProRule" id="PRU01122"/>
    </source>
</evidence>
<dbReference type="EMBL" id="JAQSIP010000001">
    <property type="protein sequence ID" value="MDD0837148.1"/>
    <property type="molecule type" value="Genomic_DNA"/>
</dbReference>
<dbReference type="PANTHER" id="PTHR10046">
    <property type="entry name" value="ATP DEPENDENT LON PROTEASE FAMILY MEMBER"/>
    <property type="match status" value="1"/>
</dbReference>
<dbReference type="Proteomes" id="UP001528673">
    <property type="component" value="Unassembled WGS sequence"/>
</dbReference>
<dbReference type="Pfam" id="PF20437">
    <property type="entry name" value="LonC_helical"/>
    <property type="match status" value="1"/>
</dbReference>
<keyword evidence="5" id="KW-1185">Reference proteome</keyword>
<evidence type="ECO:0000256" key="1">
    <source>
        <dbReference type="ARBA" id="ARBA00022670"/>
    </source>
</evidence>
<dbReference type="Gene3D" id="3.40.50.300">
    <property type="entry name" value="P-loop containing nucleotide triphosphate hydrolases"/>
    <property type="match status" value="2"/>
</dbReference>
<dbReference type="Gene3D" id="3.30.230.10">
    <property type="match status" value="1"/>
</dbReference>
<dbReference type="InterPro" id="IPR027065">
    <property type="entry name" value="Lon_Prtase"/>
</dbReference>
<dbReference type="InterPro" id="IPR046843">
    <property type="entry name" value="LonB_AAA-LID"/>
</dbReference>
<dbReference type="SUPFAM" id="SSF52540">
    <property type="entry name" value="P-loop containing nucleoside triphosphate hydrolases"/>
    <property type="match status" value="1"/>
</dbReference>
<dbReference type="InterPro" id="IPR020568">
    <property type="entry name" value="Ribosomal_Su5_D2-typ_SF"/>
</dbReference>
<comment type="similarity">
    <text evidence="2">Belongs to the peptidase S16 family.</text>
</comment>
<dbReference type="InterPro" id="IPR046844">
    <property type="entry name" value="Lon-like_helical"/>
</dbReference>
<keyword evidence="4" id="KW-0547">Nucleotide-binding</keyword>
<gene>
    <name evidence="4" type="ORF">PSQ40_01045</name>
</gene>
<dbReference type="InterPro" id="IPR041699">
    <property type="entry name" value="AAA_32"/>
</dbReference>
<dbReference type="GO" id="GO:0005524">
    <property type="term" value="F:ATP binding"/>
    <property type="evidence" value="ECO:0007669"/>
    <property type="project" value="UniProtKB-KW"/>
</dbReference>
<reference evidence="4 5" key="1">
    <citation type="submission" date="2023-02" db="EMBL/GenBank/DDBJ databases">
        <title>Bacterial whole genomic sequence of Curvibacter sp. HBC61.</title>
        <authorList>
            <person name="Le V."/>
            <person name="Ko S.-R."/>
            <person name="Ahn C.-Y."/>
            <person name="Oh H.-M."/>
        </authorList>
    </citation>
    <scope>NUCLEOTIDE SEQUENCE [LARGE SCALE GENOMIC DNA]</scope>
    <source>
        <strain evidence="4 5">HBC61</strain>
    </source>
</reference>
<feature type="domain" description="Lon proteolytic" evidence="3">
    <location>
        <begin position="572"/>
        <end position="767"/>
    </location>
</feature>
<organism evidence="4 5">
    <name type="scientific">Curvibacter cyanobacteriorum</name>
    <dbReference type="NCBI Taxonomy" id="3026422"/>
    <lineage>
        <taxon>Bacteria</taxon>
        <taxon>Pseudomonadati</taxon>
        <taxon>Pseudomonadota</taxon>
        <taxon>Betaproteobacteria</taxon>
        <taxon>Burkholderiales</taxon>
        <taxon>Comamonadaceae</taxon>
        <taxon>Curvibacter</taxon>
    </lineage>
</organism>
<keyword evidence="4" id="KW-0067">ATP-binding</keyword>
<keyword evidence="1 2" id="KW-0645">Protease</keyword>
<comment type="catalytic activity">
    <reaction evidence="2">
        <text>Hydrolysis of proteins in presence of ATP.</text>
        <dbReference type="EC" id="3.4.21.53"/>
    </reaction>
</comment>
<feature type="active site" evidence="2">
    <location>
        <position position="705"/>
    </location>
</feature>
<dbReference type="InterPro" id="IPR008269">
    <property type="entry name" value="Lon_proteolytic"/>
</dbReference>
<protein>
    <recommendedName>
        <fullName evidence="2">endopeptidase La</fullName>
        <ecNumber evidence="2">3.4.21.53</ecNumber>
    </recommendedName>
</protein>
<keyword evidence="2" id="KW-0378">Hydrolase</keyword>
<dbReference type="PROSITE" id="PS51786">
    <property type="entry name" value="LON_PROTEOLYTIC"/>
    <property type="match status" value="1"/>
</dbReference>
<dbReference type="InterPro" id="IPR027417">
    <property type="entry name" value="P-loop_NTPase"/>
</dbReference>
<dbReference type="Pfam" id="PF13654">
    <property type="entry name" value="AAA_32"/>
    <property type="match status" value="1"/>
</dbReference>
<feature type="active site" evidence="2">
    <location>
        <position position="662"/>
    </location>
</feature>
<proteinExistence type="inferred from homology"/>
<sequence>MPVQPSLPLTPPPAATELTPDQLRRQIPAAELGFASTAELRHLSPGWIGQQRAREATDFGLHLDAPDYHLFVLGEPGSGRSSLLRQALQEAALQRPVPPDLAFLHHFEQPLRPLALRLPPGQGRVLRQALQQLSRQLPQEIPAQLESAELMLAAELIETAFEREEKHALAALEDLATRHGFKLGRAGEGDSERLQLLVRDDRKNGPDSGPSEAEVQVRREMAHTLARLREREQARDQALSALQAQTLKPWLHSVFERALASVSGLAQPEQAWLQSWSQAAQQEVLEEIELFLPRAGDDDEADRKADLAHWQACLKLNLVVDHAEQRGAPVVIEDNPQMRSLFGCIEHPGGDDAGPPDHTALHAGALLRAHGGYLMLHLADLADDEDLWDRLRRFLRSRQLQIEDGGGSAGPAGASLQPDPLPLNLRLVLIGSPDAYYKLQDSEPDMARRFRVKVDFADRFADHPEHRRAMAIWVAQRCEALGLPHADASGVAALLGQSHRLAEDQHYLSAQLGWVERDLIESAAACRRRGGEHIQAADVAQALQARARRHNLPEQELMERIRDGEHLLSTEGWALGQVNAMSQIDTGDHRFGVPMRITARTLAGHGGVLNIEREVKLSGPIHDKGVLILQGYLQQLLAEQAPLALSASLVFEQEYDGVEGDSASCAELFALLSALSGLPLRQGIAVTGALNQHGEVLPVGGLNEKIEGWFQVCRDRGLTGEQGVLLPARNQRQLMLSEEVVAAVAAGQFKVYTMSHVAQGVALLCERPLQGPAAGEATQASVQALALQTLAAYRRACQRAQGLRRGRGRA</sequence>